<dbReference type="InterPro" id="IPR050188">
    <property type="entry name" value="RluA_PseudoU_synthase"/>
</dbReference>
<sequence length="294" mass="34517">MTNSVYSRLLSPNVVYLKNVDWYRSQYTLKNLQKCLNADSIQILLKTKHFLIINKPYDLVLYDYHKTFRTTKTLFELVKEKFPYYFDPRLTGGFHVLHRLDAVTSGCLCIPLNYFSQRIGFEAFKSGNADKYYLALVYGHVKLDHVDKDGFYELNVPIGEDQRRLKYARCTPYDLNGNKIEFCIEPEKAISKIKILEYGTYKSRDCTKVLIKPITGRRHQLRVHLKYLGHPIVGDTCYGIDDFDSYRTMLHSYRLNIQINTKQRQFIKAKAPDPFLPEIDSDWKPCKLVNNLNI</sequence>
<name>A0A814GWW3_9BILA</name>
<dbReference type="EMBL" id="CAJNOC010003889">
    <property type="protein sequence ID" value="CAF1001823.1"/>
    <property type="molecule type" value="Genomic_DNA"/>
</dbReference>
<dbReference type="AlphaFoldDB" id="A0A814GWW3"/>
<dbReference type="Proteomes" id="UP000663879">
    <property type="component" value="Unassembled WGS sequence"/>
</dbReference>
<evidence type="ECO:0000313" key="4">
    <source>
        <dbReference type="Proteomes" id="UP000663879"/>
    </source>
</evidence>
<reference evidence="3" key="1">
    <citation type="submission" date="2021-02" db="EMBL/GenBank/DDBJ databases">
        <authorList>
            <person name="Nowell W R."/>
        </authorList>
    </citation>
    <scope>NUCLEOTIDE SEQUENCE</scope>
    <source>
        <strain evidence="3">Ploen Becks lab</strain>
    </source>
</reference>
<dbReference type="CDD" id="cd02869">
    <property type="entry name" value="PseudoU_synth_RluA_like"/>
    <property type="match status" value="1"/>
</dbReference>
<protein>
    <recommendedName>
        <fullName evidence="2">Pseudouridine synthase RsuA/RluA-like domain-containing protein</fullName>
    </recommendedName>
</protein>
<dbReference type="GO" id="GO:0009982">
    <property type="term" value="F:pseudouridine synthase activity"/>
    <property type="evidence" value="ECO:0007669"/>
    <property type="project" value="InterPro"/>
</dbReference>
<comment type="caution">
    <text evidence="3">The sequence shown here is derived from an EMBL/GenBank/DDBJ whole genome shotgun (WGS) entry which is preliminary data.</text>
</comment>
<feature type="domain" description="Pseudouridine synthase RsuA/RluA-like" evidence="2">
    <location>
        <begin position="49"/>
        <end position="226"/>
    </location>
</feature>
<organism evidence="3 4">
    <name type="scientific">Brachionus calyciflorus</name>
    <dbReference type="NCBI Taxonomy" id="104777"/>
    <lineage>
        <taxon>Eukaryota</taxon>
        <taxon>Metazoa</taxon>
        <taxon>Spiralia</taxon>
        <taxon>Gnathifera</taxon>
        <taxon>Rotifera</taxon>
        <taxon>Eurotatoria</taxon>
        <taxon>Monogononta</taxon>
        <taxon>Pseudotrocha</taxon>
        <taxon>Ploima</taxon>
        <taxon>Brachionidae</taxon>
        <taxon>Brachionus</taxon>
    </lineage>
</organism>
<dbReference type="InterPro" id="IPR006145">
    <property type="entry name" value="PsdUridine_synth_RsuA/RluA"/>
</dbReference>
<evidence type="ECO:0000313" key="3">
    <source>
        <dbReference type="EMBL" id="CAF1001823.1"/>
    </source>
</evidence>
<proteinExistence type="inferred from homology"/>
<dbReference type="Pfam" id="PF00849">
    <property type="entry name" value="PseudoU_synth_2"/>
    <property type="match status" value="1"/>
</dbReference>
<keyword evidence="4" id="KW-1185">Reference proteome</keyword>
<evidence type="ECO:0000256" key="1">
    <source>
        <dbReference type="ARBA" id="ARBA00010876"/>
    </source>
</evidence>
<dbReference type="SUPFAM" id="SSF55120">
    <property type="entry name" value="Pseudouridine synthase"/>
    <property type="match status" value="1"/>
</dbReference>
<evidence type="ECO:0000259" key="2">
    <source>
        <dbReference type="Pfam" id="PF00849"/>
    </source>
</evidence>
<accession>A0A814GWW3</accession>
<dbReference type="GO" id="GO:0003723">
    <property type="term" value="F:RNA binding"/>
    <property type="evidence" value="ECO:0007669"/>
    <property type="project" value="InterPro"/>
</dbReference>
<dbReference type="PANTHER" id="PTHR21600">
    <property type="entry name" value="MITOCHONDRIAL RNA PSEUDOURIDINE SYNTHASE"/>
    <property type="match status" value="1"/>
</dbReference>
<comment type="similarity">
    <text evidence="1">Belongs to the pseudouridine synthase RluA family.</text>
</comment>
<dbReference type="OrthoDB" id="418349at2759"/>
<dbReference type="InterPro" id="IPR020103">
    <property type="entry name" value="PsdUridine_synth_cat_dom_sf"/>
</dbReference>
<gene>
    <name evidence="3" type="ORF">OXX778_LOCUS16444</name>
</gene>
<dbReference type="PANTHER" id="PTHR21600:SF87">
    <property type="entry name" value="RNA PSEUDOURIDYLATE SYNTHASE DOMAIN-CONTAINING PROTEIN 1"/>
    <property type="match status" value="1"/>
</dbReference>
<dbReference type="GO" id="GO:0000455">
    <property type="term" value="P:enzyme-directed rRNA pseudouridine synthesis"/>
    <property type="evidence" value="ECO:0007669"/>
    <property type="project" value="TreeGrafter"/>
</dbReference>
<dbReference type="Gene3D" id="3.30.2350.10">
    <property type="entry name" value="Pseudouridine synthase"/>
    <property type="match status" value="1"/>
</dbReference>